<dbReference type="AlphaFoldDB" id="A0A0N7LPS2"/>
<sequence>MIEPLVLLPGLMCDSRVFAPQIAHFSRQRAVTVAPVSLGERIEEIASGLLDQLPHRFALSGFSMGGVVALELIRRAPDRISRLCLMATDAQSDTPQIAATREEYMVGAKAGRLEEVMRKILGSDTLAPGPRRVPILSDVTAMALDQGADVFERQMRALQRRPDQQGALRMIKVPTLVLCGAHDLLTPVRKHAFMADLIPNSELNVVEDAGHLPTLEAPQVVNEALENWLNMPARTTYG</sequence>
<dbReference type="EMBL" id="CYPU01000006">
    <property type="protein sequence ID" value="CUH46012.1"/>
    <property type="molecule type" value="Genomic_DNA"/>
</dbReference>
<dbReference type="InterPro" id="IPR000073">
    <property type="entry name" value="AB_hydrolase_1"/>
</dbReference>
<name>A0A0N7LPS2_9RHOB</name>
<evidence type="ECO:0000313" key="3">
    <source>
        <dbReference type="Proteomes" id="UP000050783"/>
    </source>
</evidence>
<dbReference type="InterPro" id="IPR050266">
    <property type="entry name" value="AB_hydrolase_sf"/>
</dbReference>
<dbReference type="PANTHER" id="PTHR43798:SF29">
    <property type="entry name" value="AB HYDROLASE-1 DOMAIN-CONTAINING PROTEIN"/>
    <property type="match status" value="1"/>
</dbReference>
<accession>A0A0N7LPS2</accession>
<dbReference type="OrthoDB" id="5491135at2"/>
<dbReference type="PANTHER" id="PTHR43798">
    <property type="entry name" value="MONOACYLGLYCEROL LIPASE"/>
    <property type="match status" value="1"/>
</dbReference>
<proteinExistence type="predicted"/>
<evidence type="ECO:0000259" key="1">
    <source>
        <dbReference type="Pfam" id="PF00561"/>
    </source>
</evidence>
<dbReference type="Gene3D" id="3.40.50.1820">
    <property type="entry name" value="alpha/beta hydrolase"/>
    <property type="match status" value="1"/>
</dbReference>
<gene>
    <name evidence="2" type="primary">bioH_1</name>
    <name evidence="2" type="ORF">RUA4292_00176</name>
</gene>
<evidence type="ECO:0000313" key="2">
    <source>
        <dbReference type="EMBL" id="CUH46012.1"/>
    </source>
</evidence>
<keyword evidence="2" id="KW-0378">Hydrolase</keyword>
<dbReference type="STRING" id="81569.RUM4293_03043"/>
<organism evidence="2 3">
    <name type="scientific">Ruegeria atlantica</name>
    <dbReference type="NCBI Taxonomy" id="81569"/>
    <lineage>
        <taxon>Bacteria</taxon>
        <taxon>Pseudomonadati</taxon>
        <taxon>Pseudomonadota</taxon>
        <taxon>Alphaproteobacteria</taxon>
        <taxon>Rhodobacterales</taxon>
        <taxon>Roseobacteraceae</taxon>
        <taxon>Ruegeria</taxon>
    </lineage>
</organism>
<dbReference type="PRINTS" id="PR00111">
    <property type="entry name" value="ABHYDROLASE"/>
</dbReference>
<dbReference type="InterPro" id="IPR029058">
    <property type="entry name" value="AB_hydrolase_fold"/>
</dbReference>
<dbReference type="EC" id="3.1.1.85" evidence="2"/>
<dbReference type="Proteomes" id="UP000050783">
    <property type="component" value="Unassembled WGS sequence"/>
</dbReference>
<reference evidence="2 3" key="1">
    <citation type="submission" date="2015-09" db="EMBL/GenBank/DDBJ databases">
        <authorList>
            <consortium name="Swine Surveillance"/>
        </authorList>
    </citation>
    <scope>NUCLEOTIDE SEQUENCE [LARGE SCALE GENOMIC DNA]</scope>
    <source>
        <strain evidence="2 3">CECT 4292</strain>
    </source>
</reference>
<dbReference type="RefSeq" id="WP_058275889.1">
    <property type="nucleotide sequence ID" value="NZ_CANMAM010000003.1"/>
</dbReference>
<protein>
    <submittedName>
        <fullName evidence="2">Pimelyl-[acyl-carrier protein] methyl ester esterase</fullName>
        <ecNumber evidence="2">3.1.1.85</ecNumber>
    </submittedName>
</protein>
<dbReference type="SUPFAM" id="SSF53474">
    <property type="entry name" value="alpha/beta-Hydrolases"/>
    <property type="match status" value="1"/>
</dbReference>
<dbReference type="Pfam" id="PF00561">
    <property type="entry name" value="Abhydrolase_1"/>
    <property type="match status" value="1"/>
</dbReference>
<dbReference type="GeneID" id="55491503"/>
<dbReference type="GO" id="GO:0090499">
    <property type="term" value="F:pimelyl-[acyl-carrier protein] methyl ester esterase activity"/>
    <property type="evidence" value="ECO:0007669"/>
    <property type="project" value="UniProtKB-EC"/>
</dbReference>
<feature type="domain" description="AB hydrolase-1" evidence="1">
    <location>
        <begin position="55"/>
        <end position="218"/>
    </location>
</feature>